<proteinExistence type="predicted"/>
<reference evidence="1 2" key="1">
    <citation type="submission" date="2024-04" db="EMBL/GenBank/DDBJ databases">
        <title>Novel species of the genus Ideonella isolated from streams.</title>
        <authorList>
            <person name="Lu H."/>
        </authorList>
    </citation>
    <scope>NUCLEOTIDE SEQUENCE [LARGE SCALE GENOMIC DNA]</scope>
    <source>
        <strain evidence="1 2">BYS139W</strain>
    </source>
</reference>
<dbReference type="Proteomes" id="UP001368500">
    <property type="component" value="Unassembled WGS sequence"/>
</dbReference>
<evidence type="ECO:0000313" key="1">
    <source>
        <dbReference type="EMBL" id="MEK8028470.1"/>
    </source>
</evidence>
<sequence length="64" mass="6645">MTSAVLNSDDIAAVLADNRPALERFAVQLPCPDQGRLPAFHSGARQRLGAVGESVLAGTLEGGR</sequence>
<dbReference type="EMBL" id="JBBUTF010000024">
    <property type="protein sequence ID" value="MEK8028470.1"/>
    <property type="molecule type" value="Genomic_DNA"/>
</dbReference>
<organism evidence="1 2">
    <name type="scientific">Pseudaquabacterium rugosum</name>
    <dbReference type="NCBI Taxonomy" id="2984194"/>
    <lineage>
        <taxon>Bacteria</taxon>
        <taxon>Pseudomonadati</taxon>
        <taxon>Pseudomonadota</taxon>
        <taxon>Betaproteobacteria</taxon>
        <taxon>Burkholderiales</taxon>
        <taxon>Sphaerotilaceae</taxon>
        <taxon>Pseudaquabacterium</taxon>
    </lineage>
</organism>
<comment type="caution">
    <text evidence="1">The sequence shown here is derived from an EMBL/GenBank/DDBJ whole genome shotgun (WGS) entry which is preliminary data.</text>
</comment>
<gene>
    <name evidence="1" type="ORF">AACH11_21130</name>
</gene>
<evidence type="ECO:0000313" key="2">
    <source>
        <dbReference type="Proteomes" id="UP001368500"/>
    </source>
</evidence>
<keyword evidence="2" id="KW-1185">Reference proteome</keyword>
<dbReference type="RefSeq" id="WP_341376252.1">
    <property type="nucleotide sequence ID" value="NZ_JBBUTF010000024.1"/>
</dbReference>
<accession>A0ABU9BHL9</accession>
<protein>
    <submittedName>
        <fullName evidence="1">Uncharacterized protein</fullName>
    </submittedName>
</protein>
<name>A0ABU9BHL9_9BURK</name>